<keyword evidence="1" id="KW-0812">Transmembrane</keyword>
<organism evidence="2 3">
    <name type="scientific">Desulforudis audaxviator (strain MP104C)</name>
    <dbReference type="NCBI Taxonomy" id="477974"/>
    <lineage>
        <taxon>Bacteria</taxon>
        <taxon>Bacillati</taxon>
        <taxon>Bacillota</taxon>
        <taxon>Clostridia</taxon>
        <taxon>Thermoanaerobacterales</taxon>
        <taxon>Candidatus Desulforudaceae</taxon>
        <taxon>Candidatus Desulforudis</taxon>
    </lineage>
</organism>
<dbReference type="AlphaFoldDB" id="B1I5S3"/>
<dbReference type="Proteomes" id="UP000008544">
    <property type="component" value="Chromosome"/>
</dbReference>
<evidence type="ECO:0000256" key="1">
    <source>
        <dbReference type="SAM" id="Phobius"/>
    </source>
</evidence>
<proteinExistence type="predicted"/>
<dbReference type="KEGG" id="dau:Daud_1878"/>
<sequence>MLIRYAGWLGLAVAAGLVLVTLLKGSFRLFGFLMDVLLILIVTGGLSYVWVLRKRPGRGPAAENEGDLLNAAQEELERREISNEEFARLKRNLKD</sequence>
<dbReference type="EMBL" id="CP000860">
    <property type="protein sequence ID" value="ACA60371.1"/>
    <property type="molecule type" value="Genomic_DNA"/>
</dbReference>
<dbReference type="HOGENOM" id="CLU_2368238_0_0_9"/>
<evidence type="ECO:0000313" key="3">
    <source>
        <dbReference type="Proteomes" id="UP000008544"/>
    </source>
</evidence>
<gene>
    <name evidence="2" type="ordered locus">Daud_1878</name>
</gene>
<reference evidence="3" key="1">
    <citation type="submission" date="2007-10" db="EMBL/GenBank/DDBJ databases">
        <title>Complete sequence of chromosome of Desulforudis audaxviator MP104C.</title>
        <authorList>
            <person name="Copeland A."/>
            <person name="Lucas S."/>
            <person name="Lapidus A."/>
            <person name="Barry K."/>
            <person name="Glavina del Rio T."/>
            <person name="Dalin E."/>
            <person name="Tice H."/>
            <person name="Bruce D."/>
            <person name="Pitluck S."/>
            <person name="Lowry S.R."/>
            <person name="Larimer F."/>
            <person name="Land M.L."/>
            <person name="Hauser L."/>
            <person name="Kyrpides N."/>
            <person name="Ivanova N.N."/>
            <person name="Richardson P."/>
        </authorList>
    </citation>
    <scope>NUCLEOTIDE SEQUENCE [LARGE SCALE GENOMIC DNA]</scope>
    <source>
        <strain evidence="3">MP104C</strain>
    </source>
</reference>
<protein>
    <recommendedName>
        <fullName evidence="4">SHOCT domain-containing protein</fullName>
    </recommendedName>
</protein>
<keyword evidence="1" id="KW-1133">Transmembrane helix</keyword>
<reference evidence="2 3" key="2">
    <citation type="journal article" date="2008" name="Science">
        <title>Environmental genomics reveals a single-species ecosystem deep within Earth.</title>
        <authorList>
            <person name="Chivian D."/>
            <person name="Brodie E.L."/>
            <person name="Alm E.J."/>
            <person name="Culley D.E."/>
            <person name="Dehal P.S."/>
            <person name="Desantis T.Z."/>
            <person name="Gihring T.M."/>
            <person name="Lapidus A."/>
            <person name="Lin L.H."/>
            <person name="Lowry S.R."/>
            <person name="Moser D.P."/>
            <person name="Richardson P.M."/>
            <person name="Southam G."/>
            <person name="Wanger G."/>
            <person name="Pratt L.M."/>
            <person name="Andersen G.L."/>
            <person name="Hazen T.C."/>
            <person name="Brockman F.J."/>
            <person name="Arkin A.P."/>
            <person name="Onstott T.C."/>
        </authorList>
    </citation>
    <scope>NUCLEOTIDE SEQUENCE [LARGE SCALE GENOMIC DNA]</scope>
    <source>
        <strain evidence="2 3">MP104C</strain>
    </source>
</reference>
<feature type="transmembrane region" description="Helical" evidence="1">
    <location>
        <begin position="29"/>
        <end position="51"/>
    </location>
</feature>
<dbReference type="RefSeq" id="WP_012302947.1">
    <property type="nucleotide sequence ID" value="NC_010424.1"/>
</dbReference>
<keyword evidence="1" id="KW-0472">Membrane</keyword>
<feature type="transmembrane region" description="Helical" evidence="1">
    <location>
        <begin position="5"/>
        <end position="23"/>
    </location>
</feature>
<accession>B1I5S3</accession>
<dbReference type="STRING" id="477974.Daud_1878"/>
<keyword evidence="3" id="KW-1185">Reference proteome</keyword>
<evidence type="ECO:0000313" key="2">
    <source>
        <dbReference type="EMBL" id="ACA60371.1"/>
    </source>
</evidence>
<name>B1I5S3_DESAP</name>
<evidence type="ECO:0008006" key="4">
    <source>
        <dbReference type="Google" id="ProtNLM"/>
    </source>
</evidence>